<feature type="compositionally biased region" description="Acidic residues" evidence="1">
    <location>
        <begin position="59"/>
        <end position="69"/>
    </location>
</feature>
<feature type="compositionally biased region" description="Polar residues" evidence="1">
    <location>
        <begin position="624"/>
        <end position="635"/>
    </location>
</feature>
<feature type="region of interest" description="Disordered" evidence="1">
    <location>
        <begin position="673"/>
        <end position="714"/>
    </location>
</feature>
<dbReference type="AlphaFoldDB" id="A0A5D3B835"/>
<feature type="compositionally biased region" description="Low complexity" evidence="1">
    <location>
        <begin position="495"/>
        <end position="504"/>
    </location>
</feature>
<feature type="compositionally biased region" description="Polar residues" evidence="1">
    <location>
        <begin position="118"/>
        <end position="127"/>
    </location>
</feature>
<name>A0A5D3B835_9TREE</name>
<evidence type="ECO:0000313" key="2">
    <source>
        <dbReference type="EMBL" id="TYJ59032.1"/>
    </source>
</evidence>
<feature type="compositionally biased region" description="Gly residues" evidence="1">
    <location>
        <begin position="675"/>
        <end position="684"/>
    </location>
</feature>
<reference evidence="2 3" key="1">
    <citation type="submission" date="2017-05" db="EMBL/GenBank/DDBJ databases">
        <title>The Genome Sequence of Tsuchiyaea wingfieldii DSM 27421.</title>
        <authorList>
            <person name="Cuomo C."/>
            <person name="Passer A."/>
            <person name="Billmyre B."/>
            <person name="Heitman J."/>
        </authorList>
    </citation>
    <scope>NUCLEOTIDE SEQUENCE [LARGE SCALE GENOMIC DNA]</scope>
    <source>
        <strain evidence="2 3">DSM 27421</strain>
    </source>
</reference>
<accession>A0A5D3B835</accession>
<proteinExistence type="predicted"/>
<feature type="region of interest" description="Disordered" evidence="1">
    <location>
        <begin position="59"/>
        <end position="89"/>
    </location>
</feature>
<feature type="region of interest" description="Disordered" evidence="1">
    <location>
        <begin position="421"/>
        <end position="509"/>
    </location>
</feature>
<feature type="compositionally biased region" description="Low complexity" evidence="1">
    <location>
        <begin position="172"/>
        <end position="190"/>
    </location>
</feature>
<organism evidence="2 3">
    <name type="scientific">Cryptococcus floricola</name>
    <dbReference type="NCBI Taxonomy" id="2591691"/>
    <lineage>
        <taxon>Eukaryota</taxon>
        <taxon>Fungi</taxon>
        <taxon>Dikarya</taxon>
        <taxon>Basidiomycota</taxon>
        <taxon>Agaricomycotina</taxon>
        <taxon>Tremellomycetes</taxon>
        <taxon>Tremellales</taxon>
        <taxon>Cryptococcaceae</taxon>
        <taxon>Cryptococcus</taxon>
    </lineage>
</organism>
<feature type="region of interest" description="Disordered" evidence="1">
    <location>
        <begin position="598"/>
        <end position="659"/>
    </location>
</feature>
<feature type="compositionally biased region" description="Basic and acidic residues" evidence="1">
    <location>
        <begin position="704"/>
        <end position="714"/>
    </location>
</feature>
<comment type="caution">
    <text evidence="2">The sequence shown here is derived from an EMBL/GenBank/DDBJ whole genome shotgun (WGS) entry which is preliminary data.</text>
</comment>
<evidence type="ECO:0000313" key="3">
    <source>
        <dbReference type="Proteomes" id="UP000322245"/>
    </source>
</evidence>
<feature type="compositionally biased region" description="Pro residues" evidence="1">
    <location>
        <begin position="191"/>
        <end position="203"/>
    </location>
</feature>
<feature type="region of interest" description="Disordered" evidence="1">
    <location>
        <begin position="161"/>
        <end position="238"/>
    </location>
</feature>
<feature type="region of interest" description="Disordered" evidence="1">
    <location>
        <begin position="538"/>
        <end position="563"/>
    </location>
</feature>
<feature type="region of interest" description="Disordered" evidence="1">
    <location>
        <begin position="101"/>
        <end position="128"/>
    </location>
</feature>
<feature type="compositionally biased region" description="Low complexity" evidence="1">
    <location>
        <begin position="421"/>
        <end position="439"/>
    </location>
</feature>
<feature type="compositionally biased region" description="Polar residues" evidence="1">
    <location>
        <begin position="162"/>
        <end position="171"/>
    </location>
</feature>
<dbReference type="Proteomes" id="UP000322245">
    <property type="component" value="Unassembled WGS sequence"/>
</dbReference>
<protein>
    <submittedName>
        <fullName evidence="2">Uncharacterized protein</fullName>
    </submittedName>
</protein>
<evidence type="ECO:0000256" key="1">
    <source>
        <dbReference type="SAM" id="MobiDB-lite"/>
    </source>
</evidence>
<sequence length="714" mass="77401">MASTTYNGPFLPPIHTSFTPLLSSPTDLITSQELHSALDRNLSDSFESLHALYQVNEEEAEEDWSEDSDQSQVYRGTKPLHVRKKKGRSTKVIHVANRRRSTIVSVPRSPLSPKSPVSPRSPTSFDSESAHAHISRIFLSLPEPSPTMAVPMVYQPNRLAPVTSTDRQSNRSSGSSLHLGLGGSSSYDPICPGPSPPSSPIPSPNKRHFTSPTMYESSERPRKPLPTVPSSPITPSRAPRKAAKLLGVDLPPVMEQEKKKNYAASALKAGRHFRPLPNVALAEIEKFFGEVPKKASKSHPGLKTGKKASNSFYKGNSAHGAPVACERNIGEGQTVKHRGEDGSMWLDVEEEQEFAWLMSEAIGAVPAPLPSVDDLSESIGGTFPVERRDRCIDDMSTLYGSDEEEDSGKWGMEAFTSILSVPKPKASRASPSSSSSPSKSRPKPLPLVRRANKSNPDSSFMEIETPKRLDFSFDISPARDLNPWSRSGGSRHARSVSSPTPVSPRYEISEPMPLSGYEFSASSSYPALSLDPSAIGAGLDRKMSSSPPRIRNRPPPINLPDPVVNHRLPILTASSPSMTQSDQDRDSVIVTPFVKPRAAPAPRKGSVPAVPPIPLEHIPYRPPMSTTVDSDSVHGSRSRGGKGLAPRNEQREETSTRDLISFFEPVTPVERMGPMYGGGAGPGAAAGTKGKGWLKRAMKPLKSQSREAGPRVYV</sequence>
<gene>
    <name evidence="2" type="ORF">B9479_000021</name>
</gene>
<feature type="compositionally biased region" description="Basic residues" evidence="1">
    <location>
        <begin position="78"/>
        <end position="89"/>
    </location>
</feature>
<dbReference type="EMBL" id="NIDF01000001">
    <property type="protein sequence ID" value="TYJ59032.1"/>
    <property type="molecule type" value="Genomic_DNA"/>
</dbReference>
<keyword evidence="3" id="KW-1185">Reference proteome</keyword>